<feature type="compositionally biased region" description="Acidic residues" evidence="4">
    <location>
        <begin position="249"/>
        <end position="259"/>
    </location>
</feature>
<dbReference type="InterPro" id="IPR036534">
    <property type="entry name" value="GAR_dom_sf"/>
</dbReference>
<evidence type="ECO:0000256" key="4">
    <source>
        <dbReference type="SAM" id="MobiDB-lite"/>
    </source>
</evidence>
<evidence type="ECO:0000259" key="5">
    <source>
        <dbReference type="PROSITE" id="PS51460"/>
    </source>
</evidence>
<evidence type="ECO:0000313" key="7">
    <source>
        <dbReference type="Proteomes" id="UP000078561"/>
    </source>
</evidence>
<organism evidence="6">
    <name type="scientific">Absidia glauca</name>
    <name type="common">Pin mould</name>
    <dbReference type="NCBI Taxonomy" id="4829"/>
    <lineage>
        <taxon>Eukaryota</taxon>
        <taxon>Fungi</taxon>
        <taxon>Fungi incertae sedis</taxon>
        <taxon>Mucoromycota</taxon>
        <taxon>Mucoromycotina</taxon>
        <taxon>Mucoromycetes</taxon>
        <taxon>Mucorales</taxon>
        <taxon>Cunninghamellaceae</taxon>
        <taxon>Absidia</taxon>
    </lineage>
</organism>
<dbReference type="EMBL" id="LT550369">
    <property type="protein sequence ID" value="SAL95612.1"/>
    <property type="molecule type" value="Genomic_DNA"/>
</dbReference>
<evidence type="ECO:0000256" key="2">
    <source>
        <dbReference type="ARBA" id="ARBA00022490"/>
    </source>
</evidence>
<dbReference type="SUPFAM" id="SSF143575">
    <property type="entry name" value="GAS2 domain-like"/>
    <property type="match status" value="1"/>
</dbReference>
<feature type="region of interest" description="Disordered" evidence="4">
    <location>
        <begin position="204"/>
        <end position="270"/>
    </location>
</feature>
<dbReference type="OrthoDB" id="5559380at2759"/>
<evidence type="ECO:0000256" key="3">
    <source>
        <dbReference type="ARBA" id="ARBA00023212"/>
    </source>
</evidence>
<feature type="compositionally biased region" description="Low complexity" evidence="4">
    <location>
        <begin position="149"/>
        <end position="162"/>
    </location>
</feature>
<sequence>MQEEMRRGRSVTPSSGTGSRDQISLWRSANGGSPVHGRSMGRTTSPLSGYQDVLKSSTSDTPSLGSNPSRSSMKLSATSPSLWQEDISGARHSPAPVPSRCRSRQEELPLGGRRSVTPVRRAGTPSMIPRPKTPSQENQAGAMNASQIPRPRSSMSRTSPSSNHRTMMTPSPSSFMASSSPPPSPPHVPKRMLNRKYSSPVLNHQSRTMHDSHRLSTQTPPPPSSRRYYDLMEEDEEEDFHHIRGRTDDNDDDDDDDYGDPLYSQQGRQTYIPDAKDPLDIEVAKIINGNPIRIICERGGQSGRYYFGHELNPTPGGGRKLYTCKLMTYANRERRTNGFGIQTASHGGNSGTTRKKVLTRVGGGWIDLEIFLLEHHNLMLSH</sequence>
<gene>
    <name evidence="6" type="primary">ABSGL_00945.1 scaffold 1017</name>
</gene>
<feature type="region of interest" description="Disordered" evidence="4">
    <location>
        <begin position="1"/>
        <end position="192"/>
    </location>
</feature>
<comment type="subcellular location">
    <subcellularLocation>
        <location evidence="1">Cytoplasm</location>
        <location evidence="1">Cytoskeleton</location>
    </subcellularLocation>
</comment>
<feature type="compositionally biased region" description="Polar residues" evidence="4">
    <location>
        <begin position="11"/>
        <end position="31"/>
    </location>
</feature>
<dbReference type="PROSITE" id="PS51460">
    <property type="entry name" value="GAR"/>
    <property type="match status" value="1"/>
</dbReference>
<feature type="compositionally biased region" description="Polar residues" evidence="4">
    <location>
        <begin position="133"/>
        <end position="147"/>
    </location>
</feature>
<protein>
    <recommendedName>
        <fullName evidence="5">GAR domain-containing protein</fullName>
    </recommendedName>
</protein>
<dbReference type="AlphaFoldDB" id="A0A163IVW3"/>
<dbReference type="Proteomes" id="UP000078561">
    <property type="component" value="Unassembled WGS sequence"/>
</dbReference>
<evidence type="ECO:0000256" key="1">
    <source>
        <dbReference type="ARBA" id="ARBA00004245"/>
    </source>
</evidence>
<dbReference type="STRING" id="4829.A0A163IVW3"/>
<dbReference type="GO" id="GO:0008017">
    <property type="term" value="F:microtubule binding"/>
    <property type="evidence" value="ECO:0007669"/>
    <property type="project" value="InterPro"/>
</dbReference>
<proteinExistence type="predicted"/>
<keyword evidence="2" id="KW-0963">Cytoplasm</keyword>
<feature type="compositionally biased region" description="Basic and acidic residues" evidence="4">
    <location>
        <begin position="239"/>
        <end position="248"/>
    </location>
</feature>
<dbReference type="InterPro" id="IPR003108">
    <property type="entry name" value="GAR_dom"/>
</dbReference>
<keyword evidence="7" id="KW-1185">Reference proteome</keyword>
<dbReference type="GO" id="GO:0005856">
    <property type="term" value="C:cytoskeleton"/>
    <property type="evidence" value="ECO:0007669"/>
    <property type="project" value="UniProtKB-SubCell"/>
</dbReference>
<accession>A0A163IVW3</accession>
<dbReference type="InParanoid" id="A0A163IVW3"/>
<evidence type="ECO:0000313" key="6">
    <source>
        <dbReference type="EMBL" id="SAL95612.1"/>
    </source>
</evidence>
<keyword evidence="3" id="KW-0206">Cytoskeleton</keyword>
<feature type="compositionally biased region" description="Polar residues" evidence="4">
    <location>
        <begin position="41"/>
        <end position="82"/>
    </location>
</feature>
<reference evidence="6" key="1">
    <citation type="submission" date="2016-04" db="EMBL/GenBank/DDBJ databases">
        <authorList>
            <person name="Evans L.H."/>
            <person name="Alamgir A."/>
            <person name="Owens N."/>
            <person name="Weber N.D."/>
            <person name="Virtaneva K."/>
            <person name="Barbian K."/>
            <person name="Babar A."/>
            <person name="Rosenke K."/>
        </authorList>
    </citation>
    <scope>NUCLEOTIDE SEQUENCE [LARGE SCALE GENOMIC DNA]</scope>
    <source>
        <strain evidence="6">CBS 101.48</strain>
    </source>
</reference>
<feature type="compositionally biased region" description="Low complexity" evidence="4">
    <location>
        <begin position="170"/>
        <end position="179"/>
    </location>
</feature>
<name>A0A163IVW3_ABSGL</name>
<feature type="domain" description="GAR" evidence="5">
    <location>
        <begin position="274"/>
        <end position="379"/>
    </location>
</feature>